<reference evidence="1 2" key="1">
    <citation type="submission" date="2019-09" db="EMBL/GenBank/DDBJ databases">
        <title>FDA dAtabase for Regulatory Grade micrObial Sequences (FDA-ARGOS): Supporting development and validation of Infectious Disease Dx tests.</title>
        <authorList>
            <person name="Sciortino C."/>
            <person name="Tallon L."/>
            <person name="Sadzewicz L."/>
            <person name="Vavikolanu K."/>
            <person name="Mehta A."/>
            <person name="Aluvathingal J."/>
            <person name="Nadendla S."/>
            <person name="Nandy P."/>
            <person name="Geyer C."/>
            <person name="Yan Y."/>
            <person name="Sichtig H."/>
        </authorList>
    </citation>
    <scope>NUCLEOTIDE SEQUENCE [LARGE SCALE GENOMIC DNA]</scope>
    <source>
        <strain evidence="1 2">FDAARGOS_664</strain>
    </source>
</reference>
<proteinExistence type="predicted"/>
<dbReference type="Proteomes" id="UP000322822">
    <property type="component" value="Chromosome 2"/>
</dbReference>
<accession>A0A5P2HCT2</accession>
<dbReference type="EMBL" id="CP044067">
    <property type="protein sequence ID" value="QET05404.1"/>
    <property type="molecule type" value="Genomic_DNA"/>
</dbReference>
<name>A0A5P2HCT2_9BURK</name>
<dbReference type="AlphaFoldDB" id="A0A5P2HCT2"/>
<dbReference type="OrthoDB" id="8765545at2"/>
<evidence type="ECO:0000313" key="1">
    <source>
        <dbReference type="EMBL" id="QET05404.1"/>
    </source>
</evidence>
<gene>
    <name evidence="1" type="ORF">FOB72_25675</name>
</gene>
<protein>
    <submittedName>
        <fullName evidence="1">Uncharacterized protein</fullName>
    </submittedName>
</protein>
<dbReference type="RefSeq" id="WP_150375544.1">
    <property type="nucleotide sequence ID" value="NZ_CP044067.1"/>
</dbReference>
<organism evidence="1 2">
    <name type="scientific">Cupriavidus pauculus</name>
    <dbReference type="NCBI Taxonomy" id="82633"/>
    <lineage>
        <taxon>Bacteria</taxon>
        <taxon>Pseudomonadati</taxon>
        <taxon>Pseudomonadota</taxon>
        <taxon>Betaproteobacteria</taxon>
        <taxon>Burkholderiales</taxon>
        <taxon>Burkholderiaceae</taxon>
        <taxon>Cupriavidus</taxon>
    </lineage>
</organism>
<sequence length="374" mass="42425">MLPPAKPFPDTYPEIVPPDLQELAASRADYRHRKAASASELVSLWKAEGAYPFTGDASDAVEAARREVFDICALSVHQYLDSFRTGKSKDRQFTLRMLKTALDESPESLKKILTEVLGLPKDRQTELVDLLQYTTLSSIIEASKMVADRLQFLAGLQTLLFLPESKRSTKERVQLHRMLEGETWIFGEEYLLTSSDENLTTVLRKHLALLRPEAARGRQARVVRDNGSEAVIDLLLGREVPAYATTRREYLVVELKRPAQRIDLAVKAQVESYAMAVRRDERFDKANTHWTFLAVSNEMTDDAACTLQQRGKVFGYFHTEPQFRIGLATWSEILGASRARLEAFREKLGYTATRDQGVARLHRTYAQYLPETLG</sequence>
<evidence type="ECO:0000313" key="2">
    <source>
        <dbReference type="Proteomes" id="UP000322822"/>
    </source>
</evidence>